<reference evidence="1 2" key="1">
    <citation type="submission" date="2021-05" db="EMBL/GenBank/DDBJ databases">
        <title>A Polyphasic approach of four new species of the genus Ohtaekwangia: Ohtaekwangia histidinii sp. nov., Ohtaekwangia cretensis sp. nov., Ohtaekwangia indiensis sp. nov., Ohtaekwangia reichenbachii sp. nov. from diverse environment.</title>
        <authorList>
            <person name="Octaviana S."/>
        </authorList>
    </citation>
    <scope>NUCLEOTIDE SEQUENCE [LARGE SCALE GENOMIC DNA]</scope>
    <source>
        <strain evidence="1 2">PWU37</strain>
    </source>
</reference>
<evidence type="ECO:0000313" key="1">
    <source>
        <dbReference type="EMBL" id="MBT1690861.1"/>
    </source>
</evidence>
<sequence length="227" mass="24941">NPIGINTAVDPGPLKPQKLYSAIFLARYNGKDEEVHRFVFQTSRYADFDEQINSYKLYDDKGVFLRNAVYDNQGKAFGNAQLTKVVQLLAGVLPDTDPLFSTYQDPYDLLMTGIFEMPALPPAVTTEVNIVRNISDNTIVGLLVRSAEPLNDPKMPASILAGSITLSMNGGPVTDHKAIFSKDNTSVFISNAGLNLAAGSVAFTFRYYQFNGTEYQELDNVSANLII</sequence>
<name>A0AAP2GKV8_9BACT</name>
<evidence type="ECO:0000313" key="2">
    <source>
        <dbReference type="Proteomes" id="UP001319180"/>
    </source>
</evidence>
<proteinExistence type="predicted"/>
<comment type="caution">
    <text evidence="1">The sequence shown here is derived from an EMBL/GenBank/DDBJ whole genome shotgun (WGS) entry which is preliminary data.</text>
</comment>
<dbReference type="EMBL" id="JAHESC010000100">
    <property type="protein sequence ID" value="MBT1690861.1"/>
    <property type="molecule type" value="Genomic_DNA"/>
</dbReference>
<feature type="non-terminal residue" evidence="1">
    <location>
        <position position="1"/>
    </location>
</feature>
<organism evidence="1 2">
    <name type="scientific">Dawidia soli</name>
    <dbReference type="NCBI Taxonomy" id="2782352"/>
    <lineage>
        <taxon>Bacteria</taxon>
        <taxon>Pseudomonadati</taxon>
        <taxon>Bacteroidota</taxon>
        <taxon>Cytophagia</taxon>
        <taxon>Cytophagales</taxon>
        <taxon>Chryseotaleaceae</taxon>
        <taxon>Dawidia</taxon>
    </lineage>
</organism>
<dbReference type="RefSeq" id="WP_254094730.1">
    <property type="nucleotide sequence ID" value="NZ_JAHESC010000100.1"/>
</dbReference>
<accession>A0AAP2GKV8</accession>
<protein>
    <submittedName>
        <fullName evidence="1">Uncharacterized protein</fullName>
    </submittedName>
</protein>
<dbReference type="Proteomes" id="UP001319180">
    <property type="component" value="Unassembled WGS sequence"/>
</dbReference>
<gene>
    <name evidence="1" type="ORF">KK078_30130</name>
</gene>
<keyword evidence="2" id="KW-1185">Reference proteome</keyword>
<dbReference type="AlphaFoldDB" id="A0AAP2GKV8"/>